<proteinExistence type="predicted"/>
<keyword evidence="4" id="KW-0416">Keratin</keyword>
<dbReference type="InterPro" id="IPR021743">
    <property type="entry name" value="KRTAP_type8/19/20/21/22"/>
</dbReference>
<evidence type="ECO:0000256" key="1">
    <source>
        <dbReference type="ARBA" id="ARBA00003327"/>
    </source>
</evidence>
<organism evidence="5 6">
    <name type="scientific">Callithrix jacchus</name>
    <name type="common">White-tufted-ear marmoset</name>
    <name type="synonym">Simia Jacchus</name>
    <dbReference type="NCBI Taxonomy" id="9483"/>
    <lineage>
        <taxon>Eukaryota</taxon>
        <taxon>Metazoa</taxon>
        <taxon>Chordata</taxon>
        <taxon>Craniata</taxon>
        <taxon>Vertebrata</taxon>
        <taxon>Euteleostomi</taxon>
        <taxon>Mammalia</taxon>
        <taxon>Eutheria</taxon>
        <taxon>Euarchontoglires</taxon>
        <taxon>Primates</taxon>
        <taxon>Haplorrhini</taxon>
        <taxon>Platyrrhini</taxon>
        <taxon>Cebidae</taxon>
        <taxon>Callitrichinae</taxon>
        <taxon>Callithrix</taxon>
        <taxon>Callithrix</taxon>
    </lineage>
</organism>
<keyword evidence="6" id="KW-1185">Reference proteome</keyword>
<protein>
    <submittedName>
        <fullName evidence="5">Keratin associated protein 20-1</fullName>
    </submittedName>
</protein>
<reference evidence="5" key="2">
    <citation type="submission" date="2025-08" db="UniProtKB">
        <authorList>
            <consortium name="Ensembl"/>
        </authorList>
    </citation>
    <scope>IDENTIFICATION</scope>
</reference>
<dbReference type="OMA" id="GRYWSHT"/>
<dbReference type="AlphaFoldDB" id="A0A2R8M288"/>
<name>A0A2R8M288_CALJA</name>
<comment type="function">
    <text evidence="1">In the hair cortex, hair keratin intermediate filaments are embedded in an interfilamentous matrix, consisting of hair keratin-associated proteins (KRTAP), which are essential for the formation of a rigid and resistant hair shaft through their extensive disulfide bond cross-linking with abundant cysteine residues of hair keratins. The matrix proteins include the high-sulfur and high-glycine-tyrosine keratins.</text>
</comment>
<evidence type="ECO:0000256" key="2">
    <source>
        <dbReference type="ARBA" id="ARBA00011662"/>
    </source>
</evidence>
<evidence type="ECO:0000256" key="3">
    <source>
        <dbReference type="ARBA" id="ARBA00022737"/>
    </source>
</evidence>
<dbReference type="InParanoid" id="A0A2R8M288"/>
<dbReference type="Pfam" id="PF11759">
    <property type="entry name" value="KRTAP"/>
    <property type="match status" value="1"/>
</dbReference>
<dbReference type="GO" id="GO:0005882">
    <property type="term" value="C:intermediate filament"/>
    <property type="evidence" value="ECO:0007669"/>
    <property type="project" value="UniProtKB-KW"/>
</dbReference>
<reference evidence="5" key="3">
    <citation type="submission" date="2025-09" db="UniProtKB">
        <authorList>
            <consortium name="Ensembl"/>
        </authorList>
    </citation>
    <scope>IDENTIFICATION</scope>
</reference>
<evidence type="ECO:0000313" key="5">
    <source>
        <dbReference type="Ensembl" id="ENSCJAP00000052559.1"/>
    </source>
</evidence>
<dbReference type="GO" id="GO:0005829">
    <property type="term" value="C:cytosol"/>
    <property type="evidence" value="ECO:0007669"/>
    <property type="project" value="UniProtKB-ARBA"/>
</dbReference>
<gene>
    <name evidence="5" type="primary">KRTAP20-1</name>
</gene>
<reference evidence="5" key="1">
    <citation type="submission" date="2009-03" db="EMBL/GenBank/DDBJ databases">
        <authorList>
            <person name="Warren W."/>
            <person name="Ye L."/>
            <person name="Minx P."/>
            <person name="Worley K."/>
            <person name="Gibbs R."/>
            <person name="Wilson R.K."/>
        </authorList>
    </citation>
    <scope>NUCLEOTIDE SEQUENCE [LARGE SCALE GENOMIC DNA]</scope>
</reference>
<evidence type="ECO:0000313" key="6">
    <source>
        <dbReference type="Proteomes" id="UP000008225"/>
    </source>
</evidence>
<evidence type="ECO:0000256" key="4">
    <source>
        <dbReference type="ARBA" id="ARBA00022744"/>
    </source>
</evidence>
<dbReference type="Ensembl" id="ENSCJAT00000072099.2">
    <property type="protein sequence ID" value="ENSCJAP00000052559.1"/>
    <property type="gene ID" value="ENSCJAG00000043708.2"/>
</dbReference>
<accession>A0A2R8M288</accession>
<dbReference type="Proteomes" id="UP000008225">
    <property type="component" value="Chromosome 21"/>
</dbReference>
<sequence length="53" mass="5836">MIYCGNYYGGYRYSGFGRGYGCGYGCGYPGYGGYGNSCCHPSCYGRYCSFGFY</sequence>
<comment type="subunit">
    <text evidence="2">Interacts with hair keratins.</text>
</comment>
<dbReference type="GeneTree" id="ENSGT00950000183533"/>
<keyword evidence="3" id="KW-0677">Repeat</keyword>